<keyword evidence="3" id="KW-0676">Redox-active center</keyword>
<dbReference type="PANTHER" id="PTHR47192:SF4">
    <property type="entry name" value="THIOREDOXIN-LIKE 3-2, CHLOROPLASTIC"/>
    <property type="match status" value="1"/>
</dbReference>
<dbReference type="RefSeq" id="XP_010253960.1">
    <property type="nucleotide sequence ID" value="XM_010255658.2"/>
</dbReference>
<organism evidence="4 5">
    <name type="scientific">Nelumbo nucifera</name>
    <name type="common">Sacred lotus</name>
    <dbReference type="NCBI Taxonomy" id="4432"/>
    <lineage>
        <taxon>Eukaryota</taxon>
        <taxon>Viridiplantae</taxon>
        <taxon>Streptophyta</taxon>
        <taxon>Embryophyta</taxon>
        <taxon>Tracheophyta</taxon>
        <taxon>Spermatophyta</taxon>
        <taxon>Magnoliopsida</taxon>
        <taxon>Proteales</taxon>
        <taxon>Nelumbonaceae</taxon>
        <taxon>Nelumbo</taxon>
    </lineage>
</organism>
<evidence type="ECO:0000256" key="3">
    <source>
        <dbReference type="ARBA" id="ARBA00023284"/>
    </source>
</evidence>
<keyword evidence="2" id="KW-1015">Disulfide bond</keyword>
<dbReference type="FunCoup" id="A0A1U7ZXR8">
    <property type="interactions" value="774"/>
</dbReference>
<keyword evidence="4" id="KW-1185">Reference proteome</keyword>
<evidence type="ECO:0000256" key="2">
    <source>
        <dbReference type="ARBA" id="ARBA00023157"/>
    </source>
</evidence>
<dbReference type="Pfam" id="PF00085">
    <property type="entry name" value="Thioredoxin"/>
    <property type="match status" value="1"/>
</dbReference>
<dbReference type="eggNOG" id="KOG0907">
    <property type="taxonomic scope" value="Eukaryota"/>
</dbReference>
<dbReference type="InterPro" id="IPR036249">
    <property type="entry name" value="Thioredoxin-like_sf"/>
</dbReference>
<evidence type="ECO:0000256" key="1">
    <source>
        <dbReference type="ARBA" id="ARBA00022982"/>
    </source>
</evidence>
<dbReference type="KEGG" id="nnu:104595078"/>
<dbReference type="CDD" id="cd02947">
    <property type="entry name" value="TRX_family"/>
    <property type="match status" value="1"/>
</dbReference>
<proteinExistence type="predicted"/>
<evidence type="ECO:0000313" key="5">
    <source>
        <dbReference type="RefSeq" id="XP_010253960.1"/>
    </source>
</evidence>
<keyword evidence="1" id="KW-0249">Electron transport</keyword>
<reference evidence="5" key="1">
    <citation type="submission" date="2025-08" db="UniProtKB">
        <authorList>
            <consortium name="RefSeq"/>
        </authorList>
    </citation>
    <scope>IDENTIFICATION</scope>
</reference>
<dbReference type="InterPro" id="IPR044253">
    <property type="entry name" value="WCRKC1/2"/>
</dbReference>
<name>A0A1U7ZXR8_NELNU</name>
<protein>
    <submittedName>
        <fullName evidence="5">Thioredoxin-like 3-2, chloroplastic</fullName>
    </submittedName>
</protein>
<dbReference type="PANTHER" id="PTHR47192">
    <property type="entry name" value="THIOREDOXIN-LIKE 3-2, CHLOROPLASTIC"/>
    <property type="match status" value="1"/>
</dbReference>
<dbReference type="AlphaFoldDB" id="A0A1U7ZXR8"/>
<dbReference type="GO" id="GO:0009570">
    <property type="term" value="C:chloroplast stroma"/>
    <property type="evidence" value="ECO:0007669"/>
    <property type="project" value="InterPro"/>
</dbReference>
<dbReference type="OMA" id="MIENEYT"/>
<dbReference type="OrthoDB" id="2121326at2759"/>
<dbReference type="STRING" id="4432.A0A1U7ZXR8"/>
<dbReference type="GeneID" id="104595078"/>
<sequence>MSGTLSISPCIQSSQLRKPYESSSGHVRFLHHFSISETEIAAFTKFSLGLPDMTNKFERKITMPTVWTAEGPLQEDLDAPVSIQLQPIVSEEQFDQIIAEAQQLEESVIIVWMASWCRKFIYLKPKLEKLAAYYHSRIRFYCVDVNIIPYRLVAHAGITKMPTIQLWKDSKKQAEVFGGHKAHLVVSDVHEIIENELDINFAV</sequence>
<evidence type="ECO:0000313" key="4">
    <source>
        <dbReference type="Proteomes" id="UP000189703"/>
    </source>
</evidence>
<gene>
    <name evidence="5" type="primary">LOC104595078</name>
</gene>
<dbReference type="Gene3D" id="3.40.30.10">
    <property type="entry name" value="Glutaredoxin"/>
    <property type="match status" value="1"/>
</dbReference>
<accession>A0A1U7ZXR8</accession>
<dbReference type="SUPFAM" id="SSF52833">
    <property type="entry name" value="Thioredoxin-like"/>
    <property type="match status" value="1"/>
</dbReference>
<keyword evidence="1" id="KW-0813">Transport</keyword>
<dbReference type="FunFam" id="3.40.30.10:FF:000245">
    <property type="entry name" value="Thioredoxin"/>
    <property type="match status" value="1"/>
</dbReference>
<dbReference type="InterPro" id="IPR013766">
    <property type="entry name" value="Thioredoxin_domain"/>
</dbReference>
<dbReference type="Proteomes" id="UP000189703">
    <property type="component" value="Unplaced"/>
</dbReference>